<dbReference type="InterPro" id="IPR036890">
    <property type="entry name" value="HATPase_C_sf"/>
</dbReference>
<dbReference type="InterPro" id="IPR003594">
    <property type="entry name" value="HATPase_dom"/>
</dbReference>
<dbReference type="InterPro" id="IPR001789">
    <property type="entry name" value="Sig_transdc_resp-reg_receiver"/>
</dbReference>
<evidence type="ECO:0000256" key="4">
    <source>
        <dbReference type="PROSITE-ProRule" id="PRU00169"/>
    </source>
</evidence>
<dbReference type="Gene3D" id="3.30.565.10">
    <property type="entry name" value="Histidine kinase-like ATPase, C-terminal domain"/>
    <property type="match status" value="1"/>
</dbReference>
<feature type="transmembrane region" description="Helical" evidence="5">
    <location>
        <begin position="48"/>
        <end position="65"/>
    </location>
</feature>
<dbReference type="SUPFAM" id="SSF52172">
    <property type="entry name" value="CheY-like"/>
    <property type="match status" value="1"/>
</dbReference>
<dbReference type="SUPFAM" id="SSF55785">
    <property type="entry name" value="PYP-like sensor domain (PAS domain)"/>
    <property type="match status" value="1"/>
</dbReference>
<dbReference type="Gene3D" id="3.40.50.2300">
    <property type="match status" value="1"/>
</dbReference>
<keyword evidence="10" id="KW-1185">Reference proteome</keyword>
<feature type="domain" description="Histidine kinase" evidence="6">
    <location>
        <begin position="237"/>
        <end position="460"/>
    </location>
</feature>
<dbReference type="CDD" id="cd00130">
    <property type="entry name" value="PAS"/>
    <property type="match status" value="1"/>
</dbReference>
<evidence type="ECO:0000313" key="10">
    <source>
        <dbReference type="Proteomes" id="UP000830055"/>
    </source>
</evidence>
<dbReference type="InterPro" id="IPR036097">
    <property type="entry name" value="HisK_dim/P_sf"/>
</dbReference>
<keyword evidence="3 4" id="KW-0597">Phosphoprotein</keyword>
<dbReference type="InterPro" id="IPR035965">
    <property type="entry name" value="PAS-like_dom_sf"/>
</dbReference>
<dbReference type="InterPro" id="IPR013655">
    <property type="entry name" value="PAS_fold_3"/>
</dbReference>
<accession>A0ABM7W7T9</accession>
<keyword evidence="5" id="KW-1133">Transmembrane helix</keyword>
<feature type="transmembrane region" description="Helical" evidence="5">
    <location>
        <begin position="12"/>
        <end position="36"/>
    </location>
</feature>
<keyword evidence="5" id="KW-0472">Membrane</keyword>
<dbReference type="NCBIfam" id="TIGR00229">
    <property type="entry name" value="sensory_box"/>
    <property type="match status" value="1"/>
</dbReference>
<dbReference type="InterPro" id="IPR011006">
    <property type="entry name" value="CheY-like_superfamily"/>
</dbReference>
<dbReference type="InterPro" id="IPR004358">
    <property type="entry name" value="Sig_transdc_His_kin-like_C"/>
</dbReference>
<dbReference type="PROSITE" id="PS50112">
    <property type="entry name" value="PAS"/>
    <property type="match status" value="1"/>
</dbReference>
<feature type="domain" description="PAS" evidence="8">
    <location>
        <begin position="89"/>
        <end position="161"/>
    </location>
</feature>
<comment type="catalytic activity">
    <reaction evidence="1">
        <text>ATP + protein L-histidine = ADP + protein N-phospho-L-histidine.</text>
        <dbReference type="EC" id="2.7.13.3"/>
    </reaction>
</comment>
<dbReference type="SMART" id="SM00388">
    <property type="entry name" value="HisKA"/>
    <property type="match status" value="1"/>
</dbReference>
<dbReference type="Pfam" id="PF02518">
    <property type="entry name" value="HATPase_c"/>
    <property type="match status" value="1"/>
</dbReference>
<feature type="domain" description="Response regulatory" evidence="7">
    <location>
        <begin position="481"/>
        <end position="597"/>
    </location>
</feature>
<dbReference type="SMART" id="SM00086">
    <property type="entry name" value="PAC"/>
    <property type="match status" value="1"/>
</dbReference>
<dbReference type="InterPro" id="IPR001610">
    <property type="entry name" value="PAC"/>
</dbReference>
<keyword evidence="5" id="KW-0812">Transmembrane</keyword>
<evidence type="ECO:0000259" key="7">
    <source>
        <dbReference type="PROSITE" id="PS50110"/>
    </source>
</evidence>
<evidence type="ECO:0000256" key="2">
    <source>
        <dbReference type="ARBA" id="ARBA00012438"/>
    </source>
</evidence>
<evidence type="ECO:0000256" key="1">
    <source>
        <dbReference type="ARBA" id="ARBA00000085"/>
    </source>
</evidence>
<dbReference type="InterPro" id="IPR005467">
    <property type="entry name" value="His_kinase_dom"/>
</dbReference>
<dbReference type="Pfam" id="PF00512">
    <property type="entry name" value="HisKA"/>
    <property type="match status" value="1"/>
</dbReference>
<dbReference type="SUPFAM" id="SSF55874">
    <property type="entry name" value="ATPase domain of HSP90 chaperone/DNA topoisomerase II/histidine kinase"/>
    <property type="match status" value="1"/>
</dbReference>
<dbReference type="InterPro" id="IPR000014">
    <property type="entry name" value="PAS"/>
</dbReference>
<dbReference type="CDD" id="cd00082">
    <property type="entry name" value="HisKA"/>
    <property type="match status" value="1"/>
</dbReference>
<evidence type="ECO:0000259" key="6">
    <source>
        <dbReference type="PROSITE" id="PS50109"/>
    </source>
</evidence>
<dbReference type="PROSITE" id="PS50109">
    <property type="entry name" value="HIS_KIN"/>
    <property type="match status" value="1"/>
</dbReference>
<dbReference type="Proteomes" id="UP000830055">
    <property type="component" value="Chromosome"/>
</dbReference>
<evidence type="ECO:0000256" key="3">
    <source>
        <dbReference type="ARBA" id="ARBA00022553"/>
    </source>
</evidence>
<dbReference type="SMART" id="SM00448">
    <property type="entry name" value="REC"/>
    <property type="match status" value="1"/>
</dbReference>
<organism evidence="9 10">
    <name type="scientific">Desulfofustis limnaeus</name>
    <dbReference type="NCBI Taxonomy" id="2740163"/>
    <lineage>
        <taxon>Bacteria</taxon>
        <taxon>Pseudomonadati</taxon>
        <taxon>Thermodesulfobacteriota</taxon>
        <taxon>Desulfobulbia</taxon>
        <taxon>Desulfobulbales</taxon>
        <taxon>Desulfocapsaceae</taxon>
        <taxon>Desulfofustis</taxon>
    </lineage>
</organism>
<dbReference type="Pfam" id="PF00072">
    <property type="entry name" value="Response_reg"/>
    <property type="match status" value="1"/>
</dbReference>
<evidence type="ECO:0000259" key="8">
    <source>
        <dbReference type="PROSITE" id="PS50112"/>
    </source>
</evidence>
<dbReference type="Gene3D" id="2.10.70.100">
    <property type="match status" value="1"/>
</dbReference>
<dbReference type="PROSITE" id="PS50110">
    <property type="entry name" value="RESPONSE_REGULATORY"/>
    <property type="match status" value="1"/>
</dbReference>
<dbReference type="SUPFAM" id="SSF47384">
    <property type="entry name" value="Homodimeric domain of signal transducing histidine kinase"/>
    <property type="match status" value="1"/>
</dbReference>
<gene>
    <name evidence="9" type="ORF">DPPLL_13620</name>
</gene>
<dbReference type="PANTHER" id="PTHR43065">
    <property type="entry name" value="SENSOR HISTIDINE KINASE"/>
    <property type="match status" value="1"/>
</dbReference>
<dbReference type="InterPro" id="IPR003661">
    <property type="entry name" value="HisK_dim/P_dom"/>
</dbReference>
<dbReference type="PANTHER" id="PTHR43065:SF42">
    <property type="entry name" value="TWO-COMPONENT SENSOR PPRA"/>
    <property type="match status" value="1"/>
</dbReference>
<protein>
    <recommendedName>
        <fullName evidence="2">histidine kinase</fullName>
        <ecNumber evidence="2">2.7.13.3</ecNumber>
    </recommendedName>
</protein>
<feature type="modified residue" description="4-aspartylphosphate" evidence="4">
    <location>
        <position position="532"/>
    </location>
</feature>
<evidence type="ECO:0000313" key="9">
    <source>
        <dbReference type="EMBL" id="BDD86997.1"/>
    </source>
</evidence>
<dbReference type="SMART" id="SM00387">
    <property type="entry name" value="HATPase_c"/>
    <property type="match status" value="1"/>
</dbReference>
<dbReference type="Gene3D" id="3.30.450.20">
    <property type="entry name" value="PAS domain"/>
    <property type="match status" value="1"/>
</dbReference>
<dbReference type="EMBL" id="AP025516">
    <property type="protein sequence ID" value="BDD86997.1"/>
    <property type="molecule type" value="Genomic_DNA"/>
</dbReference>
<name>A0ABM7W7T9_9BACT</name>
<dbReference type="Gene3D" id="1.10.287.130">
    <property type="match status" value="1"/>
</dbReference>
<reference evidence="9 10" key="1">
    <citation type="submission" date="2022-01" db="EMBL/GenBank/DDBJ databases">
        <title>Desulfofustis limnae sp. nov., a novel mesophilic sulfate-reducing bacterium isolated from marsh soil.</title>
        <authorList>
            <person name="Watanabe M."/>
            <person name="Takahashi A."/>
            <person name="Kojima H."/>
            <person name="Fukui M."/>
        </authorList>
    </citation>
    <scope>NUCLEOTIDE SEQUENCE [LARGE SCALE GENOMIC DNA]</scope>
    <source>
        <strain evidence="9 10">PPLL</strain>
    </source>
</reference>
<dbReference type="RefSeq" id="WP_284154057.1">
    <property type="nucleotide sequence ID" value="NZ_AP025516.1"/>
</dbReference>
<dbReference type="Pfam" id="PF08447">
    <property type="entry name" value="PAS_3"/>
    <property type="match status" value="1"/>
</dbReference>
<proteinExistence type="predicted"/>
<dbReference type="PRINTS" id="PR00344">
    <property type="entry name" value="BCTRLSENSOR"/>
</dbReference>
<dbReference type="EC" id="2.7.13.3" evidence="2"/>
<sequence length="599" mass="67007">MNSDDRKNTPFFRAAVYALLAGLWIIGSDWLLGALTGDTSQTTILQTYKGWFFVFITSLTFYLVLRHELSKQQREIEQRRSVEQALRESEARFIRAQQVARAGDFTWDLETGEITWSKGIYELLQYSPHETITFDVVTNKIIHPEDREQTVAWLQESLKGGGTELPSHEYRIVRRDGEILHIRNQGVIERLEGKQPRVFAAVVDITDHVRLDREREKLQQQVIQAQKMESVGRLAGGVAHDFNNILSVIIGFTELALGKIDKRDQLHDYLGEVLSAAQRSTTITRQLLAFARRQTIAPKVLDLNNSIEGMLKMLRRLIGEDINLISQPGASIGLVKIDPSQVDQLLANLCINARDAIGGVGRVIIETGHVYLDEDYCATHTGFVPGDYTTLTVTDSGSGMDQETMQHLFEPFFTTKAEGKGTGLGLATVFGIVKQNSGFINVYSELGKGATFRIYLPKHAETVDLVEIKEPRPADARGNETILVVEDAQAILKLADRMLSQLGYNVMTAKNPVEAIALAKQYDGVIHLLLTDVIMPDMNGQELGDLLLHEYPNIHILFMSGYTASVISDRGILKEGVNFISKPFSKQDLSQKIRQILDA</sequence>
<evidence type="ECO:0000256" key="5">
    <source>
        <dbReference type="SAM" id="Phobius"/>
    </source>
</evidence>